<evidence type="ECO:0000313" key="22">
    <source>
        <dbReference type="EMBL" id="AGC71491.1"/>
    </source>
</evidence>
<keyword evidence="15" id="KW-0186">Copper</keyword>
<keyword evidence="5 18" id="KW-0813">Transport</keyword>
<feature type="transmembrane region" description="Helical" evidence="19">
    <location>
        <begin position="493"/>
        <end position="514"/>
    </location>
</feature>
<feature type="transmembrane region" description="Helical" evidence="19">
    <location>
        <begin position="789"/>
        <end position="811"/>
    </location>
</feature>
<comment type="subcellular location">
    <subcellularLocation>
        <location evidence="1">Cell membrane</location>
        <topology evidence="1">Multi-pass membrane protein</topology>
    </subcellularLocation>
</comment>
<feature type="transmembrane region" description="Helical" evidence="19">
    <location>
        <begin position="222"/>
        <end position="248"/>
    </location>
</feature>
<dbReference type="GO" id="GO:0005886">
    <property type="term" value="C:plasma membrane"/>
    <property type="evidence" value="ECO:0007669"/>
    <property type="project" value="UniProtKB-SubCell"/>
</dbReference>
<keyword evidence="12 18" id="KW-0249">Electron transport</keyword>
<evidence type="ECO:0000256" key="8">
    <source>
        <dbReference type="ARBA" id="ARBA00022660"/>
    </source>
</evidence>
<evidence type="ECO:0000256" key="18">
    <source>
        <dbReference type="RuleBase" id="RU000370"/>
    </source>
</evidence>
<evidence type="ECO:0000259" key="21">
    <source>
        <dbReference type="PROSITE" id="PS50855"/>
    </source>
</evidence>
<keyword evidence="11" id="KW-1278">Translocase</keyword>
<feature type="transmembrane region" description="Helical" evidence="19">
    <location>
        <begin position="682"/>
        <end position="703"/>
    </location>
</feature>
<evidence type="ECO:0000256" key="12">
    <source>
        <dbReference type="ARBA" id="ARBA00022982"/>
    </source>
</evidence>
<dbReference type="InterPro" id="IPR013833">
    <property type="entry name" value="Cyt_c_oxidase_su3_a-hlx"/>
</dbReference>
<dbReference type="GO" id="GO:0020037">
    <property type="term" value="F:heme binding"/>
    <property type="evidence" value="ECO:0007669"/>
    <property type="project" value="InterPro"/>
</dbReference>
<dbReference type="Gene3D" id="1.20.210.10">
    <property type="entry name" value="Cytochrome c oxidase-like, subunit I domain"/>
    <property type="match status" value="1"/>
</dbReference>
<keyword evidence="13 19" id="KW-1133">Transmembrane helix</keyword>
<sequence>METVSATGAVAPQTGVTGRRPVLSPTEPVQERLEQVWADPPGWIGWLRSLQNDALGSRIMTTAFIFFLIGGIMALLIRLQLIKAENTLMGPDTYNELFTMHGSTMMFLFVVPMLEGFAIFLLPFLLGNREMPFPRLGQFSFFTFVLGGILFFSSYLFNAVPDAGWFAYTPLSGPEYSPGLPLDFWLLGLGVAEVAAIAAGVEIIIAIIRMRAPGMTLGRMPILVWAYLVTAVSIIFAFTTLLIASLLLELDRKVGTQFFNADVGGDPILWQHLFWIFGHPEVYIQFIPATGFVSSIIPVFVRRPLIGYNYIVIALITTGFMSFALWVHHMFTTGLPQIAMAFFAVASILIAIPAGIQIFAWLITIWYGRPVWRTPLLFVVGFLITFVMGGLTGVMAGVVPFDWQVHDSYFVVAHFHYVLIGGVTFPIFAALYYWLPFFTAKMMDERLGQWNFWLFFIGFHVAFFPMHIVGLLGMPRRVYTYQAGLGWDIYNQISTIGSFIVAAGVLLFVVNLFYSLRYGEAAKNNPWGADSLEWATTLPPPNYGFAELPMVHSRHPLWEQRSIHEGDERVQALLRGLAGWPLTWRAALTSSVLEAKPTEIFRVAGPSIFPVVTAVGVIIMFAAEIFTLRILVVGGLVTAIIGLIGWHWPNHVATTERELAFEREHNIPVYPNGSPSINRWSMIMMITLIAISAALLEFSYFYLRLRHPVWPFDNLPLPGLLLPGVATVGVIGAAAAMYWANRQIRQEKVTGLRLALAVAFLLGAGAVGCVVVDLRQLPFDHTINAYGSLYYTLSIFAAAILCGGLAQNLFTQLWAWRGRYSAREHVAIDIGALYWYAAVALWLVLAGTVYVGPYVI</sequence>
<dbReference type="PANTHER" id="PTHR10422:SF35">
    <property type="entry name" value="CYTOCHROME BO(3) UBIQUINOL OXIDASE SUBUNIT 1"/>
    <property type="match status" value="1"/>
</dbReference>
<dbReference type="PANTHER" id="PTHR10422">
    <property type="entry name" value="CYTOCHROME C OXIDASE SUBUNIT 1"/>
    <property type="match status" value="1"/>
</dbReference>
<dbReference type="Pfam" id="PF00115">
    <property type="entry name" value="COX1"/>
    <property type="match status" value="1"/>
</dbReference>
<dbReference type="GO" id="GO:0015990">
    <property type="term" value="P:electron transport coupled proton transport"/>
    <property type="evidence" value="ECO:0007669"/>
    <property type="project" value="InterPro"/>
</dbReference>
<protein>
    <recommendedName>
        <fullName evidence="4">cytochrome-c oxidase</fullName>
        <ecNumber evidence="4">7.1.1.9</ecNumber>
    </recommendedName>
</protein>
<evidence type="ECO:0000256" key="7">
    <source>
        <dbReference type="ARBA" id="ARBA00022617"/>
    </source>
</evidence>
<comment type="similarity">
    <text evidence="3 18">Belongs to the heme-copper respiratory oxidase family.</text>
</comment>
<keyword evidence="10" id="KW-0479">Metal-binding</keyword>
<name>L7VVY3_9BACT</name>
<dbReference type="InterPro" id="IPR023616">
    <property type="entry name" value="Cyt_c_oxase-like_su1_dom"/>
</dbReference>
<dbReference type="GO" id="GO:0006119">
    <property type="term" value="P:oxidative phosphorylation"/>
    <property type="evidence" value="ECO:0007669"/>
    <property type="project" value="UniProtKB-UniPathway"/>
</dbReference>
<evidence type="ECO:0000256" key="9">
    <source>
        <dbReference type="ARBA" id="ARBA00022692"/>
    </source>
</evidence>
<evidence type="ECO:0000256" key="4">
    <source>
        <dbReference type="ARBA" id="ARBA00012949"/>
    </source>
</evidence>
<dbReference type="GO" id="GO:0022904">
    <property type="term" value="P:respiratory electron transport chain"/>
    <property type="evidence" value="ECO:0007669"/>
    <property type="project" value="InterPro"/>
</dbReference>
<keyword evidence="6" id="KW-1003">Cell membrane</keyword>
<feature type="transmembrane region" description="Helical" evidence="19">
    <location>
        <begin position="417"/>
        <end position="438"/>
    </location>
</feature>
<dbReference type="EC" id="7.1.1.9" evidence="4"/>
<keyword evidence="16 19" id="KW-0472">Membrane</keyword>
<evidence type="ECO:0000256" key="5">
    <source>
        <dbReference type="ARBA" id="ARBA00022448"/>
    </source>
</evidence>
<feature type="domain" description="Heme-copper oxidase subunit III family profile" evidence="20">
    <location>
        <begin position="597"/>
        <end position="854"/>
    </location>
</feature>
<proteinExistence type="inferred from homology"/>
<reference evidence="22" key="1">
    <citation type="submission" date="2012-09" db="EMBL/GenBank/DDBJ databases">
        <title>Metagenomic Characterization of a Microbial Community in Wastewater Detects High Levels of Antibiotic Resistance.</title>
        <authorList>
            <person name="Abrams M."/>
            <person name="Caldwell A."/>
            <person name="Vandaei E."/>
            <person name="Lee W."/>
            <person name="Perrott J."/>
            <person name="Khan S.Y."/>
            <person name="Ta J."/>
            <person name="Romero D."/>
            <person name="Nguyen V."/>
            <person name="Pourmand N."/>
            <person name="Ouverney C.C."/>
        </authorList>
    </citation>
    <scope>NUCLEOTIDE SEQUENCE</scope>
</reference>
<organism evidence="22">
    <name type="scientific">uncultured bacterium A1Q1_fos_1880</name>
    <dbReference type="NCBI Taxonomy" id="1256556"/>
    <lineage>
        <taxon>Bacteria</taxon>
        <taxon>environmental samples</taxon>
    </lineage>
</organism>
<evidence type="ECO:0000256" key="15">
    <source>
        <dbReference type="ARBA" id="ARBA00023008"/>
    </source>
</evidence>
<dbReference type="InterPro" id="IPR036927">
    <property type="entry name" value="Cyt_c_oxase-like_su1_sf"/>
</dbReference>
<dbReference type="GO" id="GO:0004129">
    <property type="term" value="F:cytochrome-c oxidase activity"/>
    <property type="evidence" value="ECO:0007669"/>
    <property type="project" value="UniProtKB-EC"/>
</dbReference>
<feature type="transmembrane region" description="Helical" evidence="19">
    <location>
        <begin position="139"/>
        <end position="157"/>
    </location>
</feature>
<keyword evidence="8 18" id="KW-0679">Respiratory chain</keyword>
<keyword evidence="14" id="KW-0408">Iron</keyword>
<dbReference type="PROSITE" id="PS00077">
    <property type="entry name" value="COX1_CUB"/>
    <property type="match status" value="1"/>
</dbReference>
<accession>L7VVY3</accession>
<dbReference type="InterPro" id="IPR035973">
    <property type="entry name" value="Cyt_c_oxidase_su3-like_sf"/>
</dbReference>
<feature type="transmembrane region" description="Helical" evidence="19">
    <location>
        <begin position="59"/>
        <end position="82"/>
    </location>
</feature>
<evidence type="ECO:0000256" key="3">
    <source>
        <dbReference type="ARBA" id="ARBA00009578"/>
    </source>
</evidence>
<feature type="transmembrane region" description="Helical" evidence="19">
    <location>
        <begin position="715"/>
        <end position="740"/>
    </location>
</feature>
<feature type="transmembrane region" description="Helical" evidence="19">
    <location>
        <begin position="308"/>
        <end position="327"/>
    </location>
</feature>
<dbReference type="InterPro" id="IPR000883">
    <property type="entry name" value="Cyt_C_Oxase_1"/>
</dbReference>
<comment type="pathway">
    <text evidence="2">Energy metabolism; oxidative phosphorylation.</text>
</comment>
<dbReference type="PROSITE" id="PS50253">
    <property type="entry name" value="COX3"/>
    <property type="match status" value="1"/>
</dbReference>
<evidence type="ECO:0000256" key="1">
    <source>
        <dbReference type="ARBA" id="ARBA00004651"/>
    </source>
</evidence>
<feature type="domain" description="Cytochrome oxidase subunit I profile" evidence="21">
    <location>
        <begin position="46"/>
        <end position="552"/>
    </location>
</feature>
<evidence type="ECO:0000256" key="10">
    <source>
        <dbReference type="ARBA" id="ARBA00022723"/>
    </source>
</evidence>
<evidence type="ECO:0000256" key="13">
    <source>
        <dbReference type="ARBA" id="ARBA00022989"/>
    </source>
</evidence>
<dbReference type="NCBIfam" id="TIGR02891">
    <property type="entry name" value="CtaD_CoxA"/>
    <property type="match status" value="1"/>
</dbReference>
<dbReference type="GO" id="GO:0046872">
    <property type="term" value="F:metal ion binding"/>
    <property type="evidence" value="ECO:0007669"/>
    <property type="project" value="UniProtKB-KW"/>
</dbReference>
<feature type="transmembrane region" description="Helical" evidence="19">
    <location>
        <begin position="450"/>
        <end position="473"/>
    </location>
</feature>
<evidence type="ECO:0000256" key="6">
    <source>
        <dbReference type="ARBA" id="ARBA00022475"/>
    </source>
</evidence>
<dbReference type="InterPro" id="IPR000298">
    <property type="entry name" value="Cyt_c_oxidase-like_su3"/>
</dbReference>
<evidence type="ECO:0000256" key="2">
    <source>
        <dbReference type="ARBA" id="ARBA00004673"/>
    </source>
</evidence>
<dbReference type="InterPro" id="IPR023615">
    <property type="entry name" value="Cyt_c_Oxase_su1_BS"/>
</dbReference>
<dbReference type="PRINTS" id="PR01165">
    <property type="entry name" value="CYCOXIDASEI"/>
</dbReference>
<evidence type="ECO:0000256" key="19">
    <source>
        <dbReference type="SAM" id="Phobius"/>
    </source>
</evidence>
<feature type="transmembrane region" description="Helical" evidence="19">
    <location>
        <begin position="102"/>
        <end position="127"/>
    </location>
</feature>
<dbReference type="SUPFAM" id="SSF81442">
    <property type="entry name" value="Cytochrome c oxidase subunit I-like"/>
    <property type="match status" value="1"/>
</dbReference>
<dbReference type="SUPFAM" id="SSF81452">
    <property type="entry name" value="Cytochrome c oxidase subunit III-like"/>
    <property type="match status" value="1"/>
</dbReference>
<feature type="transmembrane region" description="Helical" evidence="19">
    <location>
        <begin position="600"/>
        <end position="622"/>
    </location>
</feature>
<comment type="catalytic activity">
    <reaction evidence="17">
        <text>4 Fe(II)-[cytochrome c] + O2 + 8 H(+)(in) = 4 Fe(III)-[cytochrome c] + 2 H2O + 4 H(+)(out)</text>
        <dbReference type="Rhea" id="RHEA:11436"/>
        <dbReference type="Rhea" id="RHEA-COMP:10350"/>
        <dbReference type="Rhea" id="RHEA-COMP:14399"/>
        <dbReference type="ChEBI" id="CHEBI:15377"/>
        <dbReference type="ChEBI" id="CHEBI:15378"/>
        <dbReference type="ChEBI" id="CHEBI:15379"/>
        <dbReference type="ChEBI" id="CHEBI:29033"/>
        <dbReference type="ChEBI" id="CHEBI:29034"/>
        <dbReference type="EC" id="7.1.1.9"/>
    </reaction>
</comment>
<evidence type="ECO:0000256" key="17">
    <source>
        <dbReference type="ARBA" id="ARBA00047816"/>
    </source>
</evidence>
<dbReference type="InterPro" id="IPR014241">
    <property type="entry name" value="Cyt_c_oxidase_su1_bac"/>
</dbReference>
<evidence type="ECO:0000256" key="16">
    <source>
        <dbReference type="ARBA" id="ARBA00023136"/>
    </source>
</evidence>
<evidence type="ECO:0000256" key="11">
    <source>
        <dbReference type="ARBA" id="ARBA00022967"/>
    </source>
</evidence>
<dbReference type="EMBL" id="JX649874">
    <property type="protein sequence ID" value="AGC71491.1"/>
    <property type="molecule type" value="Genomic_DNA"/>
</dbReference>
<evidence type="ECO:0000256" key="14">
    <source>
        <dbReference type="ARBA" id="ARBA00023004"/>
    </source>
</evidence>
<dbReference type="Gene3D" id="1.20.120.80">
    <property type="entry name" value="Cytochrome c oxidase, subunit III, four-helix bundle"/>
    <property type="match status" value="1"/>
</dbReference>
<feature type="transmembrane region" description="Helical" evidence="19">
    <location>
        <begin position="184"/>
        <end position="210"/>
    </location>
</feature>
<dbReference type="GO" id="GO:0016491">
    <property type="term" value="F:oxidoreductase activity"/>
    <property type="evidence" value="ECO:0007669"/>
    <property type="project" value="UniProtKB-KW"/>
</dbReference>
<keyword evidence="9 18" id="KW-0812">Transmembrane</keyword>
<evidence type="ECO:0000259" key="20">
    <source>
        <dbReference type="PROSITE" id="PS50253"/>
    </source>
</evidence>
<dbReference type="AlphaFoldDB" id="L7VVY3"/>
<keyword evidence="22" id="KW-0560">Oxidoreductase</keyword>
<feature type="transmembrane region" description="Helical" evidence="19">
    <location>
        <begin position="339"/>
        <end position="364"/>
    </location>
</feature>
<dbReference type="PROSITE" id="PS50855">
    <property type="entry name" value="COX1"/>
    <property type="match status" value="1"/>
</dbReference>
<feature type="transmembrane region" description="Helical" evidence="19">
    <location>
        <begin position="752"/>
        <end position="774"/>
    </location>
</feature>
<dbReference type="UniPathway" id="UPA00705"/>
<feature type="transmembrane region" description="Helical" evidence="19">
    <location>
        <begin position="832"/>
        <end position="852"/>
    </location>
</feature>
<keyword evidence="7 18" id="KW-0349">Heme</keyword>
<feature type="transmembrane region" description="Helical" evidence="19">
    <location>
        <begin position="628"/>
        <end position="648"/>
    </location>
</feature>
<feature type="transmembrane region" description="Helical" evidence="19">
    <location>
        <begin position="376"/>
        <end position="397"/>
    </location>
</feature>
<feature type="transmembrane region" description="Helical" evidence="19">
    <location>
        <begin position="282"/>
        <end position="301"/>
    </location>
</feature>